<dbReference type="Pfam" id="PF02602">
    <property type="entry name" value="HEM4"/>
    <property type="match status" value="1"/>
</dbReference>
<feature type="domain" description="Tetrapyrrole biosynthesis uroporphyrinogen III synthase" evidence="2">
    <location>
        <begin position="16"/>
        <end position="209"/>
    </location>
</feature>
<reference evidence="3 4" key="1">
    <citation type="submission" date="2014-03" db="EMBL/GenBank/DDBJ databases">
        <title>Genome sequence of Sphingobium yanoikuyae B1.</title>
        <authorList>
            <person name="Gan H.M."/>
            <person name="Gan H.Y."/>
            <person name="Savka M.A."/>
        </authorList>
    </citation>
    <scope>NUCLEOTIDE SEQUENCE [LARGE SCALE GENOMIC DNA]</scope>
    <source>
        <strain evidence="3 4">B1</strain>
    </source>
</reference>
<evidence type="ECO:0000313" key="4">
    <source>
        <dbReference type="Proteomes" id="UP000028534"/>
    </source>
</evidence>
<feature type="chain" id="PRO_5001773924" evidence="1">
    <location>
        <begin position="40"/>
        <end position="219"/>
    </location>
</feature>
<dbReference type="GO" id="GO:0033014">
    <property type="term" value="P:tetrapyrrole biosynthetic process"/>
    <property type="evidence" value="ECO:0007669"/>
    <property type="project" value="InterPro"/>
</dbReference>
<organism evidence="3 4">
    <name type="scientific">Sphingobium yanoikuyae</name>
    <name type="common">Sphingomonas yanoikuyae</name>
    <dbReference type="NCBI Taxonomy" id="13690"/>
    <lineage>
        <taxon>Bacteria</taxon>
        <taxon>Pseudomonadati</taxon>
        <taxon>Pseudomonadota</taxon>
        <taxon>Alphaproteobacteria</taxon>
        <taxon>Sphingomonadales</taxon>
        <taxon>Sphingomonadaceae</taxon>
        <taxon>Sphingobium</taxon>
    </lineage>
</organism>
<name>A0A084ECI0_SPHYA</name>
<protein>
    <submittedName>
        <fullName evidence="3">Uroporphyrinogen-III synthase</fullName>
    </submittedName>
</protein>
<dbReference type="STRING" id="13690.AX777_15705"/>
<feature type="signal peptide" evidence="1">
    <location>
        <begin position="1"/>
        <end position="39"/>
    </location>
</feature>
<dbReference type="AlphaFoldDB" id="A0A084ECI0"/>
<dbReference type="InterPro" id="IPR036108">
    <property type="entry name" value="4pyrrol_syn_uPrphyn_synt_sf"/>
</dbReference>
<dbReference type="eggNOG" id="COG1587">
    <property type="taxonomic scope" value="Bacteria"/>
</dbReference>
<dbReference type="GO" id="GO:0004852">
    <property type="term" value="F:uroporphyrinogen-III synthase activity"/>
    <property type="evidence" value="ECO:0007669"/>
    <property type="project" value="InterPro"/>
</dbReference>
<dbReference type="Gene3D" id="3.40.50.10090">
    <property type="match status" value="1"/>
</dbReference>
<comment type="caution">
    <text evidence="3">The sequence shown here is derived from an EMBL/GenBank/DDBJ whole genome shotgun (WGS) entry which is preliminary data.</text>
</comment>
<dbReference type="SUPFAM" id="SSF69618">
    <property type="entry name" value="HemD-like"/>
    <property type="match status" value="1"/>
</dbReference>
<dbReference type="RefSeq" id="WP_037522087.1">
    <property type="nucleotide sequence ID" value="NZ_JGVR01000038.1"/>
</dbReference>
<proteinExistence type="predicted"/>
<evidence type="ECO:0000256" key="1">
    <source>
        <dbReference type="SAM" id="SignalP"/>
    </source>
</evidence>
<accession>A0A084ECI0</accession>
<evidence type="ECO:0000313" key="3">
    <source>
        <dbReference type="EMBL" id="KEZ15672.1"/>
    </source>
</evidence>
<dbReference type="Proteomes" id="UP000028534">
    <property type="component" value="Unassembled WGS sequence"/>
</dbReference>
<sequence length="219" mass="22183">MRPLIILRPAPGAGRTAAKAMAMGLAVRLCPLFAAEAMAWTPPPAGDFDALLVTSAQTVRFGGFALQAYRALPTYAVGAATAEALRAAGFADPVAGDGDASAIAARIAADGLRAVLHLSGEAAAPMDAGPLRVTRVPVYRMMPLSCDPLDLSGGVLLVHSAAAGARLAEIVPENQRTTSDVMAISPAALAACGSGWRSAQAADAPNDAAVLALARRLCE</sequence>
<gene>
    <name evidence="3" type="ORF">CP98_04383</name>
</gene>
<dbReference type="EMBL" id="JGVR01000038">
    <property type="protein sequence ID" value="KEZ15672.1"/>
    <property type="molecule type" value="Genomic_DNA"/>
</dbReference>
<keyword evidence="1" id="KW-0732">Signal</keyword>
<dbReference type="PATRIC" id="fig|13690.10.peg.4512"/>
<dbReference type="InterPro" id="IPR003754">
    <property type="entry name" value="4pyrrol_synth_uPrphyn_synth"/>
</dbReference>
<evidence type="ECO:0000259" key="2">
    <source>
        <dbReference type="Pfam" id="PF02602"/>
    </source>
</evidence>